<dbReference type="EMBL" id="JANUAU010000001">
    <property type="protein sequence ID" value="MCS3676226.1"/>
    <property type="molecule type" value="Genomic_DNA"/>
</dbReference>
<keyword evidence="1" id="KW-1188">Viral release from host cell</keyword>
<comment type="caution">
    <text evidence="3">The sequence shown here is derived from an EMBL/GenBank/DDBJ whole genome shotgun (WGS) entry which is preliminary data.</text>
</comment>
<dbReference type="Gene3D" id="3.30.420.240">
    <property type="match status" value="1"/>
</dbReference>
<dbReference type="Proteomes" id="UP001155027">
    <property type="component" value="Unassembled WGS sequence"/>
</dbReference>
<name>A0A9X2PYF9_9BACT</name>
<accession>A0A9X2PYF9</accession>
<evidence type="ECO:0000259" key="2">
    <source>
        <dbReference type="Pfam" id="PF17289"/>
    </source>
</evidence>
<gene>
    <name evidence="3" type="ORF">GGP71_000122</name>
</gene>
<evidence type="ECO:0000313" key="3">
    <source>
        <dbReference type="EMBL" id="MCS3676226.1"/>
    </source>
</evidence>
<protein>
    <recommendedName>
        <fullName evidence="2">Terminase large subunit gp17-like C-terminal domain-containing protein</fullName>
    </recommendedName>
</protein>
<reference evidence="3" key="1">
    <citation type="submission" date="2022-08" db="EMBL/GenBank/DDBJ databases">
        <title>Genomic Encyclopedia of Type Strains, Phase V (KMG-V): Genome sequencing to study the core and pangenomes of soil and plant-associated prokaryotes.</title>
        <authorList>
            <person name="Whitman W."/>
        </authorList>
    </citation>
    <scope>NUCLEOTIDE SEQUENCE</scope>
    <source>
        <strain evidence="3">0</strain>
    </source>
</reference>
<organism evidence="3 4">
    <name type="scientific">Salinibacter ruber</name>
    <dbReference type="NCBI Taxonomy" id="146919"/>
    <lineage>
        <taxon>Bacteria</taxon>
        <taxon>Pseudomonadati</taxon>
        <taxon>Rhodothermota</taxon>
        <taxon>Rhodothermia</taxon>
        <taxon>Rhodothermales</taxon>
        <taxon>Salinibacteraceae</taxon>
        <taxon>Salinibacter</taxon>
    </lineage>
</organism>
<sequence>MLLCPLAVFDLGLSGPDSTVRIERIVTDLKGLIMRGKRQDYTALVVLVEREEQKPVTRTFEDRAQTRSVQRWTFSEHWLQHLHRWPLGTKYRAIAADVAELTRRPVFRGTDTTLVVDRGGVGESVYEQIASRVEGGAVDLVGVTITGGKKVRPGGPNHYRVPKRDLVAALQVAVQNGEIKAASELELWDTLRDELESFTAEITETGHDSYEARQGEHDDLVLALSLPVWLSGWWRRRGNSTTLPPTVTFY</sequence>
<dbReference type="AlphaFoldDB" id="A0A9X2PYF9"/>
<evidence type="ECO:0000256" key="1">
    <source>
        <dbReference type="ARBA" id="ARBA00022612"/>
    </source>
</evidence>
<dbReference type="Pfam" id="PF17289">
    <property type="entry name" value="Terminase_6C"/>
    <property type="match status" value="1"/>
</dbReference>
<feature type="domain" description="Terminase large subunit gp17-like C-terminal" evidence="2">
    <location>
        <begin position="90"/>
        <end position="225"/>
    </location>
</feature>
<proteinExistence type="predicted"/>
<evidence type="ECO:0000313" key="4">
    <source>
        <dbReference type="Proteomes" id="UP001155027"/>
    </source>
</evidence>
<dbReference type="InterPro" id="IPR035421">
    <property type="entry name" value="Terminase_6C"/>
</dbReference>